<dbReference type="GO" id="GO:0019172">
    <property type="term" value="F:glyoxalase III activity"/>
    <property type="evidence" value="ECO:0007669"/>
    <property type="project" value="TreeGrafter"/>
</dbReference>
<dbReference type="PANTHER" id="PTHR48094">
    <property type="entry name" value="PROTEIN/NUCLEIC ACID DEGLYCASE DJ-1-RELATED"/>
    <property type="match status" value="1"/>
</dbReference>
<dbReference type="GO" id="GO:0019243">
    <property type="term" value="P:methylglyoxal catabolic process to D-lactate via S-lactoyl-glutathione"/>
    <property type="evidence" value="ECO:0007669"/>
    <property type="project" value="TreeGrafter"/>
</dbReference>
<comment type="caution">
    <text evidence="6">The sequence shown here is derived from an EMBL/GenBank/DDBJ whole genome shotgun (WGS) entry which is preliminary data.</text>
</comment>
<dbReference type="SUPFAM" id="SSF52317">
    <property type="entry name" value="Class I glutamine amidotransferase-like"/>
    <property type="match status" value="1"/>
</dbReference>
<evidence type="ECO:0000259" key="5">
    <source>
        <dbReference type="Pfam" id="PF01965"/>
    </source>
</evidence>
<evidence type="ECO:0000256" key="4">
    <source>
        <dbReference type="SAM" id="MobiDB-lite"/>
    </source>
</evidence>
<accession>A0A2A8CUE5</accession>
<feature type="compositionally biased region" description="Basic and acidic residues" evidence="4">
    <location>
        <begin position="73"/>
        <end position="84"/>
    </location>
</feature>
<dbReference type="InterPro" id="IPR050325">
    <property type="entry name" value="Prot/Nucl_acid_deglycase"/>
</dbReference>
<dbReference type="Gene3D" id="3.40.50.880">
    <property type="match status" value="1"/>
</dbReference>
<sequence>MSTSSSTPSILMVLTSHDSLGDTGNKTGFWLEELAAPYYAFVDAGANVTLASPAGGRPPLDPTSDEEDAQTEATERFKADTEAQNRLDKTKRLDRIDPSDYDAVFFPGGHGPMWDLATSDTAATLLSSFFDNDKPIGAVCHGPAVFTSLSEQDARKYLGDKTLTAFTNTEEAAVGLADVVPFSLADELREVSAGFEHGKNWESFVIMDGNLVTGQNPASSAPAAHALLEVLGVKAKQ</sequence>
<evidence type="ECO:0000256" key="2">
    <source>
        <dbReference type="ARBA" id="ARBA00023239"/>
    </source>
</evidence>
<keyword evidence="2" id="KW-0456">Lyase</keyword>
<dbReference type="RefSeq" id="WP_098077757.1">
    <property type="nucleotide sequence ID" value="NZ_PDEQ01000009.1"/>
</dbReference>
<feature type="region of interest" description="Disordered" evidence="4">
    <location>
        <begin position="52"/>
        <end position="84"/>
    </location>
</feature>
<comment type="similarity">
    <text evidence="3">Belongs to the peptidase C56 family. HSP31-like subfamily.</text>
</comment>
<dbReference type="EMBL" id="PDEQ01000009">
    <property type="protein sequence ID" value="PEN11374.1"/>
    <property type="molecule type" value="Genomic_DNA"/>
</dbReference>
<dbReference type="Proteomes" id="UP000220102">
    <property type="component" value="Unassembled WGS sequence"/>
</dbReference>
<keyword evidence="6" id="KW-0808">Transferase</keyword>
<gene>
    <name evidence="6" type="ORF">CRI94_15150</name>
</gene>
<dbReference type="Pfam" id="PF01965">
    <property type="entry name" value="DJ-1_PfpI"/>
    <property type="match status" value="1"/>
</dbReference>
<name>A0A2A8CUE5_9BACT</name>
<dbReference type="OrthoDB" id="9792284at2"/>
<evidence type="ECO:0000313" key="6">
    <source>
        <dbReference type="EMBL" id="PEN11374.1"/>
    </source>
</evidence>
<organism evidence="6 7">
    <name type="scientific">Longibacter salinarum</name>
    <dbReference type="NCBI Taxonomy" id="1850348"/>
    <lineage>
        <taxon>Bacteria</taxon>
        <taxon>Pseudomonadati</taxon>
        <taxon>Rhodothermota</taxon>
        <taxon>Rhodothermia</taxon>
        <taxon>Rhodothermales</taxon>
        <taxon>Salisaetaceae</taxon>
        <taxon>Longibacter</taxon>
    </lineage>
</organism>
<protein>
    <submittedName>
        <fullName evidence="6">Type 1 glutamine amidotransferase domain-containing protein</fullName>
    </submittedName>
</protein>
<evidence type="ECO:0000313" key="7">
    <source>
        <dbReference type="Proteomes" id="UP000220102"/>
    </source>
</evidence>
<reference evidence="6 7" key="1">
    <citation type="submission" date="2017-10" db="EMBL/GenBank/DDBJ databases">
        <title>Draft genome of Longibacter Salinarum.</title>
        <authorList>
            <person name="Goh K.M."/>
            <person name="Shamsir M.S."/>
            <person name="Lim S.W."/>
        </authorList>
    </citation>
    <scope>NUCLEOTIDE SEQUENCE [LARGE SCALE GENOMIC DNA]</scope>
    <source>
        <strain evidence="6 7">KCTC 52045</strain>
    </source>
</reference>
<dbReference type="InterPro" id="IPR002818">
    <property type="entry name" value="DJ-1/PfpI"/>
</dbReference>
<feature type="domain" description="DJ-1/PfpI" evidence="5">
    <location>
        <begin position="32"/>
        <end position="227"/>
    </location>
</feature>
<keyword evidence="7" id="KW-1185">Reference proteome</keyword>
<dbReference type="InterPro" id="IPR029062">
    <property type="entry name" value="Class_I_gatase-like"/>
</dbReference>
<dbReference type="AlphaFoldDB" id="A0A2A8CUE5"/>
<proteinExistence type="inferred from homology"/>
<dbReference type="GO" id="GO:0016740">
    <property type="term" value="F:transferase activity"/>
    <property type="evidence" value="ECO:0007669"/>
    <property type="project" value="UniProtKB-KW"/>
</dbReference>
<keyword evidence="1" id="KW-0346">Stress response</keyword>
<keyword evidence="6" id="KW-0315">Glutamine amidotransferase</keyword>
<dbReference type="PANTHER" id="PTHR48094:SF11">
    <property type="entry name" value="GLUTATHIONE-INDEPENDENT GLYOXALASE HSP31-RELATED"/>
    <property type="match status" value="1"/>
</dbReference>
<evidence type="ECO:0000256" key="1">
    <source>
        <dbReference type="ARBA" id="ARBA00023016"/>
    </source>
</evidence>
<dbReference type="CDD" id="cd03141">
    <property type="entry name" value="GATase1_Hsp31_like"/>
    <property type="match status" value="1"/>
</dbReference>
<dbReference type="GO" id="GO:0005737">
    <property type="term" value="C:cytoplasm"/>
    <property type="evidence" value="ECO:0007669"/>
    <property type="project" value="TreeGrafter"/>
</dbReference>
<evidence type="ECO:0000256" key="3">
    <source>
        <dbReference type="ARBA" id="ARBA00038493"/>
    </source>
</evidence>